<keyword evidence="4" id="KW-1003">Cell membrane</keyword>
<evidence type="ECO:0000256" key="3">
    <source>
        <dbReference type="ARBA" id="ARBA00022448"/>
    </source>
</evidence>
<feature type="transmembrane region" description="Helical" evidence="11">
    <location>
        <begin position="310"/>
        <end position="329"/>
    </location>
</feature>
<dbReference type="Pfam" id="PF00083">
    <property type="entry name" value="Sugar_tr"/>
    <property type="match status" value="1"/>
</dbReference>
<feature type="transmembrane region" description="Helical" evidence="11">
    <location>
        <begin position="402"/>
        <end position="424"/>
    </location>
</feature>
<evidence type="ECO:0000313" key="13">
    <source>
        <dbReference type="EMBL" id="ATW26612.1"/>
    </source>
</evidence>
<dbReference type="InterPro" id="IPR005828">
    <property type="entry name" value="MFS_sugar_transport-like"/>
</dbReference>
<evidence type="ECO:0000256" key="6">
    <source>
        <dbReference type="ARBA" id="ARBA00022847"/>
    </source>
</evidence>
<keyword evidence="6" id="KW-0769">Symport</keyword>
<dbReference type="InterPro" id="IPR011701">
    <property type="entry name" value="MFS"/>
</dbReference>
<evidence type="ECO:0000313" key="14">
    <source>
        <dbReference type="Proteomes" id="UP000323521"/>
    </source>
</evidence>
<feature type="transmembrane region" description="Helical" evidence="11">
    <location>
        <begin position="375"/>
        <end position="396"/>
    </location>
</feature>
<dbReference type="Gene3D" id="1.20.1250.20">
    <property type="entry name" value="MFS general substrate transporter like domains"/>
    <property type="match status" value="2"/>
</dbReference>
<dbReference type="RefSeq" id="WP_148135935.1">
    <property type="nucleotide sequence ID" value="NZ_CP017634.1"/>
</dbReference>
<dbReference type="SUPFAM" id="SSF103473">
    <property type="entry name" value="MFS general substrate transporter"/>
    <property type="match status" value="1"/>
</dbReference>
<comment type="similarity">
    <text evidence="2">Belongs to the major facilitator superfamily. Metabolite:H+ Symporter (MHS) family (TC 2.A.1.6) family.</text>
</comment>
<protein>
    <recommendedName>
        <fullName evidence="10">Putative proline/betaine transporter</fullName>
    </recommendedName>
</protein>
<dbReference type="InterPro" id="IPR036259">
    <property type="entry name" value="MFS_trans_sf"/>
</dbReference>
<evidence type="ECO:0000256" key="5">
    <source>
        <dbReference type="ARBA" id="ARBA00022692"/>
    </source>
</evidence>
<feature type="transmembrane region" description="Helical" evidence="11">
    <location>
        <begin position="154"/>
        <end position="178"/>
    </location>
</feature>
<keyword evidence="3" id="KW-0813">Transport</keyword>
<feature type="transmembrane region" description="Helical" evidence="11">
    <location>
        <begin position="335"/>
        <end position="355"/>
    </location>
</feature>
<name>A0A3G1KVY5_FORW1</name>
<keyword evidence="14" id="KW-1185">Reference proteome</keyword>
<dbReference type="EMBL" id="CP017634">
    <property type="protein sequence ID" value="ATW26612.1"/>
    <property type="molecule type" value="Genomic_DNA"/>
</dbReference>
<dbReference type="Pfam" id="PF07690">
    <property type="entry name" value="MFS_1"/>
    <property type="match status" value="1"/>
</dbReference>
<accession>A0A3G1KVY5</accession>
<feature type="transmembrane region" description="Helical" evidence="11">
    <location>
        <begin position="281"/>
        <end position="301"/>
    </location>
</feature>
<feature type="transmembrane region" description="Helical" evidence="11">
    <location>
        <begin position="247"/>
        <end position="269"/>
    </location>
</feature>
<reference evidence="13 14" key="1">
    <citation type="submission" date="2016-10" db="EMBL/GenBank/DDBJ databases">
        <title>Complete Genome Sequence of Peptococcaceae strain DCMF.</title>
        <authorList>
            <person name="Edwards R.J."/>
            <person name="Holland S.I."/>
            <person name="Deshpande N.P."/>
            <person name="Wong Y.K."/>
            <person name="Ertan H."/>
            <person name="Manefield M."/>
            <person name="Russell T.L."/>
            <person name="Lee M.J."/>
        </authorList>
    </citation>
    <scope>NUCLEOTIDE SEQUENCE [LARGE SCALE GENOMIC DNA]</scope>
    <source>
        <strain evidence="13 14">DCMF</strain>
    </source>
</reference>
<feature type="domain" description="Major facilitator superfamily (MFS) profile" evidence="12">
    <location>
        <begin position="18"/>
        <end position="428"/>
    </location>
</feature>
<evidence type="ECO:0000256" key="10">
    <source>
        <dbReference type="ARBA" id="ARBA00039918"/>
    </source>
</evidence>
<sequence length="434" mass="47469">MGANPVVNPHKNTRFAVVVTSGLVGNIMEWFDYSLYAYFAATISANFFPTEDPLVGLILSFLVFGLGFLARPFGGLVFGHFADKIGRKNTLSATVILMGVSTFAMGILPTYAQVGIAAPILLSLVRMLQGISCGGEWGSAVSFLGEYAKPTNRAFIVSFAQVGIALGLLLGALFGFFLSSVMPKEALDSWGWRIAFLCGIIVALFGYFLRRNVDETPAFKENLQKETITSSPLKEVFRNHKKPMITIFLLCMGGMVTYWLLFTYMATFISKFLKLPVTTGFSLTVVTLIAYSIGLLIFGYLSDRIGRKPFMVAGTAGIVFLGYPLFKILANTTTYWQMALIVSLLAFMFSSFQAANTVAMSELFPTKVRVSGFSVPYQLGAAISGGTAMAVATWLVKVTGNVMSVPVYMCSMLAITFLTVVFLYEETRDKPYEE</sequence>
<evidence type="ECO:0000256" key="1">
    <source>
        <dbReference type="ARBA" id="ARBA00004651"/>
    </source>
</evidence>
<evidence type="ECO:0000256" key="11">
    <source>
        <dbReference type="SAM" id="Phobius"/>
    </source>
</evidence>
<dbReference type="PANTHER" id="PTHR43528:SF1">
    <property type="entry name" value="ALPHA-KETOGLUTARATE PERMEASE"/>
    <property type="match status" value="1"/>
</dbReference>
<evidence type="ECO:0000256" key="2">
    <source>
        <dbReference type="ARBA" id="ARBA00008240"/>
    </source>
</evidence>
<organism evidence="13 14">
    <name type="scientific">Formimonas warabiya</name>
    <dbReference type="NCBI Taxonomy" id="1761012"/>
    <lineage>
        <taxon>Bacteria</taxon>
        <taxon>Bacillati</taxon>
        <taxon>Bacillota</taxon>
        <taxon>Clostridia</taxon>
        <taxon>Eubacteriales</taxon>
        <taxon>Peptococcaceae</taxon>
        <taxon>Candidatus Formimonas</taxon>
    </lineage>
</organism>
<proteinExistence type="inferred from homology"/>
<comment type="subcellular location">
    <subcellularLocation>
        <location evidence="1">Cell membrane</location>
        <topology evidence="1">Multi-pass membrane protein</topology>
    </subcellularLocation>
</comment>
<dbReference type="KEGG" id="fwa:DCMF_19305"/>
<feature type="transmembrane region" description="Helical" evidence="11">
    <location>
        <begin position="90"/>
        <end position="108"/>
    </location>
</feature>
<gene>
    <name evidence="13" type="ORF">DCMF_19305</name>
</gene>
<feature type="transmembrane region" description="Helical" evidence="11">
    <location>
        <begin position="54"/>
        <end position="78"/>
    </location>
</feature>
<dbReference type="AlphaFoldDB" id="A0A3G1KVY5"/>
<dbReference type="PROSITE" id="PS50850">
    <property type="entry name" value="MFS"/>
    <property type="match status" value="1"/>
</dbReference>
<evidence type="ECO:0000256" key="9">
    <source>
        <dbReference type="ARBA" id="ARBA00037295"/>
    </source>
</evidence>
<dbReference type="PANTHER" id="PTHR43528">
    <property type="entry name" value="ALPHA-KETOGLUTARATE PERMEASE"/>
    <property type="match status" value="1"/>
</dbReference>
<feature type="transmembrane region" description="Helical" evidence="11">
    <location>
        <begin position="190"/>
        <end position="209"/>
    </location>
</feature>
<dbReference type="GO" id="GO:0015293">
    <property type="term" value="F:symporter activity"/>
    <property type="evidence" value="ECO:0007669"/>
    <property type="project" value="UniProtKB-KW"/>
</dbReference>
<dbReference type="OrthoDB" id="9783227at2"/>
<dbReference type="Proteomes" id="UP000323521">
    <property type="component" value="Chromosome"/>
</dbReference>
<dbReference type="InterPro" id="IPR051084">
    <property type="entry name" value="H+-coupled_symporters"/>
</dbReference>
<evidence type="ECO:0000259" key="12">
    <source>
        <dbReference type="PROSITE" id="PS50850"/>
    </source>
</evidence>
<dbReference type="InterPro" id="IPR005829">
    <property type="entry name" value="Sugar_transporter_CS"/>
</dbReference>
<comment type="function">
    <text evidence="9">May be a proton symporter involved in the uptake of osmolytes such as proline and glycine betaine.</text>
</comment>
<evidence type="ECO:0000256" key="8">
    <source>
        <dbReference type="ARBA" id="ARBA00023136"/>
    </source>
</evidence>
<dbReference type="GO" id="GO:0005886">
    <property type="term" value="C:plasma membrane"/>
    <property type="evidence" value="ECO:0007669"/>
    <property type="project" value="UniProtKB-SubCell"/>
</dbReference>
<dbReference type="FunFam" id="1.20.1250.20:FF:000001">
    <property type="entry name" value="Dicarboxylate MFS transporter"/>
    <property type="match status" value="1"/>
</dbReference>
<keyword evidence="7 11" id="KW-1133">Transmembrane helix</keyword>
<evidence type="ECO:0000256" key="4">
    <source>
        <dbReference type="ARBA" id="ARBA00022475"/>
    </source>
</evidence>
<keyword evidence="5 11" id="KW-0812">Transmembrane</keyword>
<dbReference type="InterPro" id="IPR020846">
    <property type="entry name" value="MFS_dom"/>
</dbReference>
<evidence type="ECO:0000256" key="7">
    <source>
        <dbReference type="ARBA" id="ARBA00022989"/>
    </source>
</evidence>
<dbReference type="PROSITE" id="PS00217">
    <property type="entry name" value="SUGAR_TRANSPORT_2"/>
    <property type="match status" value="1"/>
</dbReference>
<keyword evidence="8 11" id="KW-0472">Membrane</keyword>